<sequence>MYRFYLRAFLLALLAFAVAIWAPVAFAASENSLQIPQLKAGRTRPLIVIAADNQGTETTDLVVPYGIIRSAGVADVLVVSTHAGVVDLMPALKIKPDTTMSEFDQAHPEGADIVIVPAMHDDRSRDVIAWIRQQSSKRAMVVSICEGARLAARAGVFEGKRATTHWYAFDEMRRTFPHAQWVRNQRYVVDGNVMSTTGVTASIPASLALVEAIGGTAKAQSIAARLGVDGWSAAHDATPFRMTTGRLWRFAGNYLAFWNHETIRLPAQDGFDEIALALTADAWSRTFRSQAVVAEKAASIRSRNGLVLVPDFSSDIGASVVEIPILPSALVLDDALSQISERYGSRTSDIVMLQLEYPAKH</sequence>
<dbReference type="SUPFAM" id="SSF52317">
    <property type="entry name" value="Class I glutamine amidotransferase-like"/>
    <property type="match status" value="1"/>
</dbReference>
<name>A0A1C3U9Q4_9HYPH</name>
<organism evidence="3 4">
    <name type="scientific">Rhizobium miluonense</name>
    <dbReference type="NCBI Taxonomy" id="411945"/>
    <lineage>
        <taxon>Bacteria</taxon>
        <taxon>Pseudomonadati</taxon>
        <taxon>Pseudomonadota</taxon>
        <taxon>Alphaproteobacteria</taxon>
        <taxon>Hyphomicrobiales</taxon>
        <taxon>Rhizobiaceae</taxon>
        <taxon>Rhizobium/Agrobacterium group</taxon>
        <taxon>Rhizobium</taxon>
    </lineage>
</organism>
<dbReference type="EMBL" id="FMAH01000002">
    <property type="protein sequence ID" value="SCB12214.1"/>
    <property type="molecule type" value="Genomic_DNA"/>
</dbReference>
<dbReference type="InterPro" id="IPR029062">
    <property type="entry name" value="Class_I_gatase-like"/>
</dbReference>
<feature type="domain" description="DJ-1/PfpI" evidence="2">
    <location>
        <begin position="52"/>
        <end position="211"/>
    </location>
</feature>
<keyword evidence="4" id="KW-1185">Reference proteome</keyword>
<dbReference type="InterPro" id="IPR002818">
    <property type="entry name" value="DJ-1/PfpI"/>
</dbReference>
<evidence type="ECO:0000256" key="1">
    <source>
        <dbReference type="SAM" id="SignalP"/>
    </source>
</evidence>
<evidence type="ECO:0000313" key="4">
    <source>
        <dbReference type="Proteomes" id="UP000199435"/>
    </source>
</evidence>
<dbReference type="STRING" id="411945.GA0061102_1002214"/>
<dbReference type="Gene3D" id="3.40.50.880">
    <property type="match status" value="1"/>
</dbReference>
<gene>
    <name evidence="3" type="ORF">GA0061102_1002214</name>
</gene>
<evidence type="ECO:0000313" key="3">
    <source>
        <dbReference type="EMBL" id="SCB12214.1"/>
    </source>
</evidence>
<dbReference type="AlphaFoldDB" id="A0A1C3U9Q4"/>
<dbReference type="PANTHER" id="PTHR43130:SF3">
    <property type="entry name" value="HTH-TYPE TRANSCRIPTIONAL REGULATOR RV1931C"/>
    <property type="match status" value="1"/>
</dbReference>
<evidence type="ECO:0000259" key="2">
    <source>
        <dbReference type="Pfam" id="PF01965"/>
    </source>
</evidence>
<feature type="signal peptide" evidence="1">
    <location>
        <begin position="1"/>
        <end position="27"/>
    </location>
</feature>
<dbReference type="RefSeq" id="WP_092844040.1">
    <property type="nucleotide sequence ID" value="NZ_FMAH01000002.1"/>
</dbReference>
<dbReference type="PANTHER" id="PTHR43130">
    <property type="entry name" value="ARAC-FAMILY TRANSCRIPTIONAL REGULATOR"/>
    <property type="match status" value="1"/>
</dbReference>
<dbReference type="InterPro" id="IPR052158">
    <property type="entry name" value="INH-QAR"/>
</dbReference>
<dbReference type="Pfam" id="PF01965">
    <property type="entry name" value="DJ-1_PfpI"/>
    <property type="match status" value="1"/>
</dbReference>
<proteinExistence type="predicted"/>
<dbReference type="Proteomes" id="UP000199435">
    <property type="component" value="Unassembled WGS sequence"/>
</dbReference>
<accession>A0A1C3U9Q4</accession>
<reference evidence="4" key="1">
    <citation type="submission" date="2016-08" db="EMBL/GenBank/DDBJ databases">
        <authorList>
            <person name="Varghese N."/>
            <person name="Submissions Spin"/>
        </authorList>
    </citation>
    <scope>NUCLEOTIDE SEQUENCE [LARGE SCALE GENOMIC DNA]</scope>
    <source>
        <strain evidence="4">HAMBI 2971</strain>
    </source>
</reference>
<feature type="chain" id="PRO_5008682978" evidence="1">
    <location>
        <begin position="28"/>
        <end position="361"/>
    </location>
</feature>
<keyword evidence="1" id="KW-0732">Signal</keyword>
<protein>
    <submittedName>
        <fullName evidence="3">DJ-1/PfpI family protein</fullName>
    </submittedName>
</protein>
<dbReference type="OrthoDB" id="9793422at2"/>